<dbReference type="InterPro" id="IPR007000">
    <property type="entry name" value="PLipase_B-like"/>
</dbReference>
<dbReference type="PANTHER" id="PTHR12370:SF1">
    <property type="entry name" value="PHOSPHOLIPASE B-LIKE 1"/>
    <property type="match status" value="1"/>
</dbReference>
<evidence type="ECO:0000256" key="5">
    <source>
        <dbReference type="ARBA" id="ARBA00023098"/>
    </source>
</evidence>
<keyword evidence="2 7" id="KW-0732">Signal</keyword>
<dbReference type="EMBL" id="JAHRIQ010105323">
    <property type="protein sequence ID" value="MEQ2255364.1"/>
    <property type="molecule type" value="Genomic_DNA"/>
</dbReference>
<reference evidence="8 9" key="1">
    <citation type="submission" date="2021-06" db="EMBL/GenBank/DDBJ databases">
        <authorList>
            <person name="Palmer J.M."/>
        </authorList>
    </citation>
    <scope>NUCLEOTIDE SEQUENCE [LARGE SCALE GENOMIC DNA]</scope>
    <source>
        <strain evidence="9">if_2019</strain>
        <tissue evidence="8">Muscle</tissue>
    </source>
</reference>
<keyword evidence="3 7" id="KW-0378">Hydrolase</keyword>
<dbReference type="InterPro" id="IPR043042">
    <property type="entry name" value="PLipase_B-like_dom3"/>
</dbReference>
<protein>
    <recommendedName>
        <fullName evidence="7">Phospholipase B-like</fullName>
        <ecNumber evidence="7">3.1.1.-</ecNumber>
    </recommendedName>
</protein>
<keyword evidence="4 7" id="KW-0442">Lipid degradation</keyword>
<organism evidence="8 9">
    <name type="scientific">Ilyodon furcidens</name>
    <name type="common">goldbreast splitfin</name>
    <dbReference type="NCBI Taxonomy" id="33524"/>
    <lineage>
        <taxon>Eukaryota</taxon>
        <taxon>Metazoa</taxon>
        <taxon>Chordata</taxon>
        <taxon>Craniata</taxon>
        <taxon>Vertebrata</taxon>
        <taxon>Euteleostomi</taxon>
        <taxon>Actinopterygii</taxon>
        <taxon>Neopterygii</taxon>
        <taxon>Teleostei</taxon>
        <taxon>Neoteleostei</taxon>
        <taxon>Acanthomorphata</taxon>
        <taxon>Ovalentaria</taxon>
        <taxon>Atherinomorphae</taxon>
        <taxon>Cyprinodontiformes</taxon>
        <taxon>Goodeidae</taxon>
        <taxon>Ilyodon</taxon>
    </lineage>
</organism>
<evidence type="ECO:0000256" key="3">
    <source>
        <dbReference type="ARBA" id="ARBA00022801"/>
    </source>
</evidence>
<dbReference type="Gene3D" id="1.10.439.20">
    <property type="entry name" value="Phospholipase B-like, domain 2"/>
    <property type="match status" value="1"/>
</dbReference>
<comment type="similarity">
    <text evidence="1 7">Belongs to the phospholipase B-like family.</text>
</comment>
<dbReference type="Gene3D" id="3.60.60.20">
    <property type="match status" value="1"/>
</dbReference>
<evidence type="ECO:0000256" key="1">
    <source>
        <dbReference type="ARBA" id="ARBA00007835"/>
    </source>
</evidence>
<dbReference type="Proteomes" id="UP001482620">
    <property type="component" value="Unassembled WGS sequence"/>
</dbReference>
<dbReference type="PANTHER" id="PTHR12370">
    <property type="entry name" value="PHOSPHOLIPASE B-RELATED"/>
    <property type="match status" value="1"/>
</dbReference>
<gene>
    <name evidence="8" type="ORF">ILYODFUR_013128</name>
</gene>
<evidence type="ECO:0000256" key="4">
    <source>
        <dbReference type="ARBA" id="ARBA00022963"/>
    </source>
</evidence>
<dbReference type="EC" id="3.1.1.-" evidence="7"/>
<keyword evidence="9" id="KW-1185">Reference proteome</keyword>
<comment type="caution">
    <text evidence="8">The sequence shown here is derived from an EMBL/GenBank/DDBJ whole genome shotgun (WGS) entry which is preliminary data.</text>
</comment>
<accession>A0ABV0VDM0</accession>
<name>A0ABV0VDM0_9TELE</name>
<feature type="signal peptide" evidence="7">
    <location>
        <begin position="1"/>
        <end position="22"/>
    </location>
</feature>
<sequence length="347" mass="38802">MMGKPSIRLCVLLCSMAVSVDVVRIPSNKVQTYQATVYWDAAQKSVILKEGVMATDGAAYGYFNDTLLLSGWGVLEIKAGFGEPAQDDKITFFLAGYLEGYLTAGQMFSHYTNMYPQLIKDDQVLIPLKYFMSKQDTWAREQVTLRRNSDPLWNHLGLILAQLDGLHAGAAEWAKSKHREPLPLFALQFLNGVGDLLDLVPALTPRSNSSAGTASFRRPGMGLCTALIKMLPGYENLLFGHSSWYTYAATMRIYKHWDFRVSDTHVATGQMSFSSYPGFLMSLDDFYLLGSGLVMTQTSISVFNASLFSWLNPHCLLAWQRVRLANGLAHRGEEWAQVFSKYNSGRI</sequence>
<keyword evidence="5 7" id="KW-0443">Lipid metabolism</keyword>
<feature type="chain" id="PRO_5044971296" description="Phospholipase B-like" evidence="7">
    <location>
        <begin position="23"/>
        <end position="347"/>
    </location>
</feature>
<evidence type="ECO:0000256" key="6">
    <source>
        <dbReference type="ARBA" id="ARBA00023180"/>
    </source>
</evidence>
<keyword evidence="6" id="KW-0325">Glycoprotein</keyword>
<evidence type="ECO:0000256" key="7">
    <source>
        <dbReference type="RuleBase" id="RU364138"/>
    </source>
</evidence>
<comment type="function">
    <text evidence="7">Putative phospholipase.</text>
</comment>
<dbReference type="InterPro" id="IPR043040">
    <property type="entry name" value="PLipase_B-like_dom1"/>
</dbReference>
<evidence type="ECO:0000256" key="2">
    <source>
        <dbReference type="ARBA" id="ARBA00022729"/>
    </source>
</evidence>
<dbReference type="Gene3D" id="2.10.70.60">
    <property type="entry name" value="Phospholipase B-like, domain 1"/>
    <property type="match status" value="1"/>
</dbReference>
<proteinExistence type="inferred from homology"/>
<dbReference type="Pfam" id="PF04916">
    <property type="entry name" value="Phospholip_B"/>
    <property type="match status" value="1"/>
</dbReference>
<evidence type="ECO:0000313" key="8">
    <source>
        <dbReference type="EMBL" id="MEQ2255364.1"/>
    </source>
</evidence>
<evidence type="ECO:0000313" key="9">
    <source>
        <dbReference type="Proteomes" id="UP001482620"/>
    </source>
</evidence>
<dbReference type="InterPro" id="IPR043041">
    <property type="entry name" value="PLipase_B-like_dom2"/>
</dbReference>